<evidence type="ECO:0000256" key="1">
    <source>
        <dbReference type="ARBA" id="ARBA00004167"/>
    </source>
</evidence>
<protein>
    <submittedName>
        <fullName evidence="7">Neutral zinc metallopeptidase</fullName>
    </submittedName>
</protein>
<keyword evidence="4 6" id="KW-0472">Membrane</keyword>
<reference evidence="8" key="1">
    <citation type="journal article" date="2019" name="Int. J. Syst. Evol. Microbiol.">
        <title>The Global Catalogue of Microorganisms (GCM) 10K type strain sequencing project: providing services to taxonomists for standard genome sequencing and annotation.</title>
        <authorList>
            <consortium name="The Broad Institute Genomics Platform"/>
            <consortium name="The Broad Institute Genome Sequencing Center for Infectious Disease"/>
            <person name="Wu L."/>
            <person name="Ma J."/>
        </authorList>
    </citation>
    <scope>NUCLEOTIDE SEQUENCE [LARGE SCALE GENOMIC DNA]</scope>
    <source>
        <strain evidence="8">JCM 17939</strain>
    </source>
</reference>
<evidence type="ECO:0000256" key="5">
    <source>
        <dbReference type="SAM" id="MobiDB-lite"/>
    </source>
</evidence>
<keyword evidence="3 6" id="KW-1133">Transmembrane helix</keyword>
<accession>A0ABP8UL36</accession>
<dbReference type="EMBL" id="BAABHK010000013">
    <property type="protein sequence ID" value="GAA4634447.1"/>
    <property type="molecule type" value="Genomic_DNA"/>
</dbReference>
<sequence length="328" mass="34974">MQGPYRRRPPDGPEPQGPPSRLWRRPARDIGYLPPRRPHRRRSTAGTIVGALGGVAGLCTVAIVAYSLAGPDRPAAGTGTGGEPSRAGSRQAAIAGPLYQSGALDPVGCALPAIREDDEDSMRAFFDRLSDCLDDAWRRQFAKVGLAGFAAPHRVFWNVSGSSPCGSYPAPGAAAFYCPANDTLYVGLGDVVETSDGESVSHYAVYARVIAHEYGHHVQEDAGILEYGHRLMAGEATAARDEVSRRIELQAQCFAGAFLSAQRDSLPMTSSQYRAVLADARARGDDDQQADGRDHGSGAHYAGWVARGYTQRVLSSCNTWTATPADVS</sequence>
<evidence type="ECO:0000256" key="6">
    <source>
        <dbReference type="SAM" id="Phobius"/>
    </source>
</evidence>
<dbReference type="PANTHER" id="PTHR30168:SF0">
    <property type="entry name" value="INNER MEMBRANE PROTEIN"/>
    <property type="match status" value="1"/>
</dbReference>
<gene>
    <name evidence="7" type="ORF">GCM10023196_076010</name>
</gene>
<feature type="region of interest" description="Disordered" evidence="5">
    <location>
        <begin position="1"/>
        <end position="44"/>
    </location>
</feature>
<dbReference type="PANTHER" id="PTHR30168">
    <property type="entry name" value="PUTATIVE MEMBRANE PROTEIN YPFJ"/>
    <property type="match status" value="1"/>
</dbReference>
<feature type="transmembrane region" description="Helical" evidence="6">
    <location>
        <begin position="45"/>
        <end position="68"/>
    </location>
</feature>
<comment type="subcellular location">
    <subcellularLocation>
        <location evidence="1">Membrane</location>
        <topology evidence="1">Single-pass membrane protein</topology>
    </subcellularLocation>
</comment>
<keyword evidence="8" id="KW-1185">Reference proteome</keyword>
<keyword evidence="2 6" id="KW-0812">Transmembrane</keyword>
<organism evidence="7 8">
    <name type="scientific">Actinoallomurus vinaceus</name>
    <dbReference type="NCBI Taxonomy" id="1080074"/>
    <lineage>
        <taxon>Bacteria</taxon>
        <taxon>Bacillati</taxon>
        <taxon>Actinomycetota</taxon>
        <taxon>Actinomycetes</taxon>
        <taxon>Streptosporangiales</taxon>
        <taxon>Thermomonosporaceae</taxon>
        <taxon>Actinoallomurus</taxon>
    </lineage>
</organism>
<evidence type="ECO:0000256" key="3">
    <source>
        <dbReference type="ARBA" id="ARBA00022989"/>
    </source>
</evidence>
<proteinExistence type="predicted"/>
<evidence type="ECO:0000256" key="2">
    <source>
        <dbReference type="ARBA" id="ARBA00022692"/>
    </source>
</evidence>
<evidence type="ECO:0000313" key="7">
    <source>
        <dbReference type="EMBL" id="GAA4634447.1"/>
    </source>
</evidence>
<evidence type="ECO:0000256" key="4">
    <source>
        <dbReference type="ARBA" id="ARBA00023136"/>
    </source>
</evidence>
<comment type="caution">
    <text evidence="7">The sequence shown here is derived from an EMBL/GenBank/DDBJ whole genome shotgun (WGS) entry which is preliminary data.</text>
</comment>
<dbReference type="RefSeq" id="WP_345437412.1">
    <property type="nucleotide sequence ID" value="NZ_BAABHK010000013.1"/>
</dbReference>
<dbReference type="InterPro" id="IPR007343">
    <property type="entry name" value="Uncharacterised_pept_Zn_put"/>
</dbReference>
<evidence type="ECO:0000313" key="8">
    <source>
        <dbReference type="Proteomes" id="UP001501442"/>
    </source>
</evidence>
<dbReference type="Pfam" id="PF04228">
    <property type="entry name" value="Zn_peptidase"/>
    <property type="match status" value="1"/>
</dbReference>
<name>A0ABP8UL36_9ACTN</name>
<dbReference type="Proteomes" id="UP001501442">
    <property type="component" value="Unassembled WGS sequence"/>
</dbReference>